<protein>
    <recommendedName>
        <fullName evidence="11">Cytochrome b/b6 C-terminal region profile domain-containing protein</fullName>
    </recommendedName>
</protein>
<keyword evidence="3" id="KW-0349">Heme</keyword>
<evidence type="ECO:0000256" key="4">
    <source>
        <dbReference type="ARBA" id="ARBA00022692"/>
    </source>
</evidence>
<dbReference type="PROSITE" id="PS51003">
    <property type="entry name" value="CYTB_CTER"/>
    <property type="match status" value="1"/>
</dbReference>
<evidence type="ECO:0000256" key="9">
    <source>
        <dbReference type="ARBA" id="ARBA00023136"/>
    </source>
</evidence>
<accession>Q01YB8</accession>
<evidence type="ECO:0000256" key="10">
    <source>
        <dbReference type="SAM" id="Phobius"/>
    </source>
</evidence>
<dbReference type="GO" id="GO:0016020">
    <property type="term" value="C:membrane"/>
    <property type="evidence" value="ECO:0007669"/>
    <property type="project" value="UniProtKB-SubCell"/>
</dbReference>
<keyword evidence="2" id="KW-0813">Transport</keyword>
<sequence>MDFHQLWTILSTPDNVPIVILLLVVPFYTWYGLRQSFANDRLIAQLEANPEMAKTHHRKTQPWRPEWAREVHVWPYLLRIEFLAAIILTIILMVWSITLNAPLEEPANPTLTMNPSKAPWYFLGLQEMLVYFDPWIAGVVMPSLIIVGLMVIPYIDTNPLGNGYYTYKQRKFSILTFIFGFIVLWVTMIVIGTLIRGPGWMWFWPGTTWDHNRLIFEVNRDLPDIFGIHTRVPKMIFGAIAVGAFCAGAAVLMHKLITLTPFNRKIYARMSVLQYATMQVFLVVMLSLPVKILIRLLFRIKYVFVSPWFNI</sequence>
<proteinExistence type="predicted"/>
<dbReference type="InterPro" id="IPR036150">
    <property type="entry name" value="Cyt_b/b6_C_sf"/>
</dbReference>
<keyword evidence="7 10" id="KW-1133">Transmembrane helix</keyword>
<evidence type="ECO:0000256" key="5">
    <source>
        <dbReference type="ARBA" id="ARBA00022723"/>
    </source>
</evidence>
<dbReference type="eggNOG" id="COG1290">
    <property type="taxonomic scope" value="Bacteria"/>
</dbReference>
<dbReference type="AlphaFoldDB" id="Q01YB8"/>
<organism evidence="12">
    <name type="scientific">Solibacter usitatus (strain Ellin6076)</name>
    <dbReference type="NCBI Taxonomy" id="234267"/>
    <lineage>
        <taxon>Bacteria</taxon>
        <taxon>Pseudomonadati</taxon>
        <taxon>Acidobacteriota</taxon>
        <taxon>Terriglobia</taxon>
        <taxon>Bryobacterales</taxon>
        <taxon>Solibacteraceae</taxon>
        <taxon>Candidatus Solibacter</taxon>
    </lineage>
</organism>
<evidence type="ECO:0000256" key="6">
    <source>
        <dbReference type="ARBA" id="ARBA00022982"/>
    </source>
</evidence>
<dbReference type="KEGG" id="sus:Acid_4386"/>
<feature type="transmembrane region" description="Helical" evidence="10">
    <location>
        <begin position="135"/>
        <end position="155"/>
    </location>
</feature>
<evidence type="ECO:0000313" key="12">
    <source>
        <dbReference type="EMBL" id="ABJ85347.1"/>
    </source>
</evidence>
<name>Q01YB8_SOLUE</name>
<gene>
    <name evidence="12" type="ordered locus">Acid_4386</name>
</gene>
<dbReference type="EMBL" id="CP000473">
    <property type="protein sequence ID" value="ABJ85347.1"/>
    <property type="molecule type" value="Genomic_DNA"/>
</dbReference>
<evidence type="ECO:0000256" key="2">
    <source>
        <dbReference type="ARBA" id="ARBA00022448"/>
    </source>
</evidence>
<feature type="transmembrane region" description="Helical" evidence="10">
    <location>
        <begin position="16"/>
        <end position="33"/>
    </location>
</feature>
<evidence type="ECO:0000256" key="3">
    <source>
        <dbReference type="ARBA" id="ARBA00022617"/>
    </source>
</evidence>
<feature type="transmembrane region" description="Helical" evidence="10">
    <location>
        <begin position="235"/>
        <end position="254"/>
    </location>
</feature>
<keyword evidence="5" id="KW-0479">Metal-binding</keyword>
<dbReference type="Pfam" id="PF00032">
    <property type="entry name" value="Cytochrom_B_C"/>
    <property type="match status" value="1"/>
</dbReference>
<dbReference type="GO" id="GO:0009055">
    <property type="term" value="F:electron transfer activity"/>
    <property type="evidence" value="ECO:0007669"/>
    <property type="project" value="InterPro"/>
</dbReference>
<keyword evidence="4 10" id="KW-0812">Transmembrane</keyword>
<feature type="domain" description="Cytochrome b/b6 C-terminal region profile" evidence="11">
    <location>
        <begin position="53"/>
        <end position="192"/>
    </location>
</feature>
<dbReference type="SUPFAM" id="SSF81648">
    <property type="entry name" value="a domain/subunit of cytochrome bc1 complex (Ubiquinol-cytochrome c reductase)"/>
    <property type="match status" value="1"/>
</dbReference>
<comment type="subcellular location">
    <subcellularLocation>
        <location evidence="1">Membrane</location>
        <topology evidence="1">Multi-pass membrane protein</topology>
    </subcellularLocation>
</comment>
<evidence type="ECO:0000256" key="8">
    <source>
        <dbReference type="ARBA" id="ARBA00023004"/>
    </source>
</evidence>
<dbReference type="HOGENOM" id="CLU_047703_0_0_0"/>
<feature type="transmembrane region" description="Helical" evidence="10">
    <location>
        <begin position="275"/>
        <end position="298"/>
    </location>
</feature>
<dbReference type="InterPro" id="IPR027387">
    <property type="entry name" value="Cytb/b6-like_sf"/>
</dbReference>
<reference evidence="12" key="1">
    <citation type="submission" date="2006-10" db="EMBL/GenBank/DDBJ databases">
        <title>Complete sequence of Solibacter usitatus Ellin6076.</title>
        <authorList>
            <consortium name="US DOE Joint Genome Institute"/>
            <person name="Copeland A."/>
            <person name="Lucas S."/>
            <person name="Lapidus A."/>
            <person name="Barry K."/>
            <person name="Detter J.C."/>
            <person name="Glavina del Rio T."/>
            <person name="Hammon N."/>
            <person name="Israni S."/>
            <person name="Dalin E."/>
            <person name="Tice H."/>
            <person name="Pitluck S."/>
            <person name="Thompson L.S."/>
            <person name="Brettin T."/>
            <person name="Bruce D."/>
            <person name="Han C."/>
            <person name="Tapia R."/>
            <person name="Gilna P."/>
            <person name="Schmutz J."/>
            <person name="Larimer F."/>
            <person name="Land M."/>
            <person name="Hauser L."/>
            <person name="Kyrpides N."/>
            <person name="Mikhailova N."/>
            <person name="Janssen P.H."/>
            <person name="Kuske C.R."/>
            <person name="Richardson P."/>
        </authorList>
    </citation>
    <scope>NUCLEOTIDE SEQUENCE</scope>
    <source>
        <strain evidence="12">Ellin6076</strain>
    </source>
</reference>
<dbReference type="InParanoid" id="Q01YB8"/>
<dbReference type="GO" id="GO:0016491">
    <property type="term" value="F:oxidoreductase activity"/>
    <property type="evidence" value="ECO:0007669"/>
    <property type="project" value="InterPro"/>
</dbReference>
<evidence type="ECO:0000259" key="11">
    <source>
        <dbReference type="PROSITE" id="PS51003"/>
    </source>
</evidence>
<keyword evidence="8" id="KW-0408">Iron</keyword>
<keyword evidence="9 10" id="KW-0472">Membrane</keyword>
<evidence type="ECO:0000256" key="1">
    <source>
        <dbReference type="ARBA" id="ARBA00004141"/>
    </source>
</evidence>
<feature type="transmembrane region" description="Helical" evidence="10">
    <location>
        <begin position="175"/>
        <end position="195"/>
    </location>
</feature>
<keyword evidence="6" id="KW-0249">Electron transport</keyword>
<dbReference type="GO" id="GO:0046872">
    <property type="term" value="F:metal ion binding"/>
    <property type="evidence" value="ECO:0007669"/>
    <property type="project" value="UniProtKB-KW"/>
</dbReference>
<dbReference type="InterPro" id="IPR005798">
    <property type="entry name" value="Cyt_b/b6_C"/>
</dbReference>
<dbReference type="OrthoDB" id="5398501at2"/>
<feature type="transmembrane region" description="Helical" evidence="10">
    <location>
        <begin position="76"/>
        <end position="97"/>
    </location>
</feature>
<dbReference type="Gene3D" id="1.20.810.10">
    <property type="entry name" value="Cytochrome Bc1 Complex, Chain C"/>
    <property type="match status" value="1"/>
</dbReference>
<dbReference type="STRING" id="234267.Acid_4386"/>
<evidence type="ECO:0000256" key="7">
    <source>
        <dbReference type="ARBA" id="ARBA00022989"/>
    </source>
</evidence>